<sequence>MKMPKNLTSELCHVELDSLAAKKMLQVIQWKARIRPQLRAVKINVPEGARNQGLLVRSTTLILCMVIDIELVPQPEEAESLCGRLSSAVQEGGYEHASRCVGSAPGSLLRNLSESSVNIQQEWANIKIVYANVHYEQAGNLMIEQAP</sequence>
<evidence type="ECO:0000313" key="1">
    <source>
        <dbReference type="EMBL" id="OEH80428.1"/>
    </source>
</evidence>
<proteinExistence type="predicted"/>
<dbReference type="EMBL" id="JROU02000082">
    <property type="protein sequence ID" value="OEH80428.1"/>
    <property type="molecule type" value="Genomic_DNA"/>
</dbReference>
<organism evidence="1 2">
    <name type="scientific">Cyclospora cayetanensis</name>
    <dbReference type="NCBI Taxonomy" id="88456"/>
    <lineage>
        <taxon>Eukaryota</taxon>
        <taxon>Sar</taxon>
        <taxon>Alveolata</taxon>
        <taxon>Apicomplexa</taxon>
        <taxon>Conoidasida</taxon>
        <taxon>Coccidia</taxon>
        <taxon>Eucoccidiorida</taxon>
        <taxon>Eimeriorina</taxon>
        <taxon>Eimeriidae</taxon>
        <taxon>Cyclospora</taxon>
    </lineage>
</organism>
<protein>
    <submittedName>
        <fullName evidence="1">Uncharacterized protein</fullName>
    </submittedName>
</protein>
<reference evidence="1 2" key="1">
    <citation type="journal article" date="2016" name="BMC Genomics">
        <title>Comparative genomics reveals Cyclospora cayetanensis possesses coccidia-like metabolism and invasion components but unique surface antigens.</title>
        <authorList>
            <person name="Liu S."/>
            <person name="Wang L."/>
            <person name="Zheng H."/>
            <person name="Xu Z."/>
            <person name="Roellig D.M."/>
            <person name="Li N."/>
            <person name="Frace M.A."/>
            <person name="Tang K."/>
            <person name="Arrowood M.J."/>
            <person name="Moss D.M."/>
            <person name="Zhang L."/>
            <person name="Feng Y."/>
            <person name="Xiao L."/>
        </authorList>
    </citation>
    <scope>NUCLEOTIDE SEQUENCE [LARGE SCALE GENOMIC DNA]</scope>
    <source>
        <strain evidence="1 2">CHN_HEN01</strain>
    </source>
</reference>
<dbReference type="VEuPathDB" id="ToxoDB:cyc_06386"/>
<accession>A0A1D3DAH4</accession>
<gene>
    <name evidence="1" type="ORF">cyc_06386</name>
</gene>
<name>A0A1D3DAH4_9EIME</name>
<dbReference type="InParanoid" id="A0A1D3DAH4"/>
<comment type="caution">
    <text evidence="1">The sequence shown here is derived from an EMBL/GenBank/DDBJ whole genome shotgun (WGS) entry which is preliminary data.</text>
</comment>
<dbReference type="Proteomes" id="UP000095192">
    <property type="component" value="Unassembled WGS sequence"/>
</dbReference>
<evidence type="ECO:0000313" key="2">
    <source>
        <dbReference type="Proteomes" id="UP000095192"/>
    </source>
</evidence>
<keyword evidence="2" id="KW-1185">Reference proteome</keyword>
<dbReference type="AlphaFoldDB" id="A0A1D3DAH4"/>